<dbReference type="GO" id="GO:0006355">
    <property type="term" value="P:regulation of DNA-templated transcription"/>
    <property type="evidence" value="ECO:0007669"/>
    <property type="project" value="InterPro"/>
</dbReference>
<dbReference type="PANTHER" id="PTHR32071:SF113">
    <property type="entry name" value="ALGINATE BIOSYNTHESIS TRANSCRIPTIONAL REGULATORY PROTEIN ALGB"/>
    <property type="match status" value="1"/>
</dbReference>
<keyword evidence="2" id="KW-0547">Nucleotide-binding</keyword>
<sequence>MAKLSILANILVIDDEEVMRDSCKQILSRQGHNVKLAEDGYQGLELLKEKSFDLVILDLKMPGIDGMEVLEKIKESSPETAVVVITGYATVESAVEAMKRGAYDFLPKPFTPEEFRLIIERALEKKRLILENIYLRQELEVKRKSEVIIGKSKVIQKVYELIRRVGPTDSTVFILGESGTGKELVAKAIHYHSQRKNKPFVTVDCGALVENLFESELFGHVKGSFTDAASTKLGRFEVANGGTLFFDEIGNIGPNVQAKLLRAIQER</sequence>
<name>X0UHG0_9ZZZZ</name>
<dbReference type="InterPro" id="IPR025943">
    <property type="entry name" value="Sigma_54_int_dom_ATP-bd_2"/>
</dbReference>
<dbReference type="SMART" id="SM00448">
    <property type="entry name" value="REC"/>
    <property type="match status" value="1"/>
</dbReference>
<dbReference type="InterPro" id="IPR002078">
    <property type="entry name" value="Sigma_54_int"/>
</dbReference>
<evidence type="ECO:0000256" key="4">
    <source>
        <dbReference type="ARBA" id="ARBA00023015"/>
    </source>
</evidence>
<reference evidence="8" key="1">
    <citation type="journal article" date="2014" name="Front. Microbiol.">
        <title>High frequency of phylogenetically diverse reductive dehalogenase-homologous genes in deep subseafloor sedimentary metagenomes.</title>
        <authorList>
            <person name="Kawai M."/>
            <person name="Futagami T."/>
            <person name="Toyoda A."/>
            <person name="Takaki Y."/>
            <person name="Nishi S."/>
            <person name="Hori S."/>
            <person name="Arai W."/>
            <person name="Tsubouchi T."/>
            <person name="Morono Y."/>
            <person name="Uchiyama I."/>
            <person name="Ito T."/>
            <person name="Fujiyama A."/>
            <person name="Inagaki F."/>
            <person name="Takami H."/>
        </authorList>
    </citation>
    <scope>NUCLEOTIDE SEQUENCE</scope>
    <source>
        <strain evidence="8">Expedition CK06-06</strain>
    </source>
</reference>
<organism evidence="8">
    <name type="scientific">marine sediment metagenome</name>
    <dbReference type="NCBI Taxonomy" id="412755"/>
    <lineage>
        <taxon>unclassified sequences</taxon>
        <taxon>metagenomes</taxon>
        <taxon>ecological metagenomes</taxon>
    </lineage>
</organism>
<dbReference type="Gene3D" id="3.40.50.2300">
    <property type="match status" value="1"/>
</dbReference>
<evidence type="ECO:0000256" key="1">
    <source>
        <dbReference type="ARBA" id="ARBA00022553"/>
    </source>
</evidence>
<protein>
    <recommendedName>
        <fullName evidence="9">Response regulatory domain-containing protein</fullName>
    </recommendedName>
</protein>
<evidence type="ECO:0000313" key="8">
    <source>
        <dbReference type="EMBL" id="GAG05194.1"/>
    </source>
</evidence>
<evidence type="ECO:0000259" key="7">
    <source>
        <dbReference type="PROSITE" id="PS50110"/>
    </source>
</evidence>
<evidence type="ECO:0000256" key="3">
    <source>
        <dbReference type="ARBA" id="ARBA00022840"/>
    </source>
</evidence>
<dbReference type="SUPFAM" id="SSF52172">
    <property type="entry name" value="CheY-like"/>
    <property type="match status" value="1"/>
</dbReference>
<dbReference type="GO" id="GO:0005524">
    <property type="term" value="F:ATP binding"/>
    <property type="evidence" value="ECO:0007669"/>
    <property type="project" value="UniProtKB-KW"/>
</dbReference>
<dbReference type="InterPro" id="IPR027417">
    <property type="entry name" value="P-loop_NTPase"/>
</dbReference>
<dbReference type="Pfam" id="PF00158">
    <property type="entry name" value="Sigma54_activat"/>
    <property type="match status" value="1"/>
</dbReference>
<feature type="non-terminal residue" evidence="8">
    <location>
        <position position="267"/>
    </location>
</feature>
<keyword evidence="5" id="KW-0804">Transcription</keyword>
<dbReference type="CDD" id="cd00009">
    <property type="entry name" value="AAA"/>
    <property type="match status" value="1"/>
</dbReference>
<evidence type="ECO:0000256" key="5">
    <source>
        <dbReference type="ARBA" id="ARBA00023163"/>
    </source>
</evidence>
<dbReference type="PANTHER" id="PTHR32071">
    <property type="entry name" value="TRANSCRIPTIONAL REGULATORY PROTEIN"/>
    <property type="match status" value="1"/>
</dbReference>
<proteinExistence type="predicted"/>
<dbReference type="GO" id="GO:0000160">
    <property type="term" value="P:phosphorelay signal transduction system"/>
    <property type="evidence" value="ECO:0007669"/>
    <property type="project" value="InterPro"/>
</dbReference>
<dbReference type="SUPFAM" id="SSF52540">
    <property type="entry name" value="P-loop containing nucleoside triphosphate hydrolases"/>
    <property type="match status" value="1"/>
</dbReference>
<evidence type="ECO:0000256" key="2">
    <source>
        <dbReference type="ARBA" id="ARBA00022741"/>
    </source>
</evidence>
<dbReference type="InterPro" id="IPR025662">
    <property type="entry name" value="Sigma_54_int_dom_ATP-bd_1"/>
</dbReference>
<dbReference type="InterPro" id="IPR011006">
    <property type="entry name" value="CheY-like_superfamily"/>
</dbReference>
<dbReference type="Gene3D" id="3.40.50.300">
    <property type="entry name" value="P-loop containing nucleotide triphosphate hydrolases"/>
    <property type="match status" value="1"/>
</dbReference>
<accession>X0UHG0</accession>
<dbReference type="PROSITE" id="PS50045">
    <property type="entry name" value="SIGMA54_INTERACT_4"/>
    <property type="match status" value="1"/>
</dbReference>
<dbReference type="EMBL" id="BARS01020257">
    <property type="protein sequence ID" value="GAG05194.1"/>
    <property type="molecule type" value="Genomic_DNA"/>
</dbReference>
<dbReference type="FunFam" id="3.40.50.2300:FF:000018">
    <property type="entry name" value="DNA-binding transcriptional regulator NtrC"/>
    <property type="match status" value="1"/>
</dbReference>
<keyword evidence="1" id="KW-0597">Phosphoprotein</keyword>
<evidence type="ECO:0008006" key="9">
    <source>
        <dbReference type="Google" id="ProtNLM"/>
    </source>
</evidence>
<evidence type="ECO:0000259" key="6">
    <source>
        <dbReference type="PROSITE" id="PS50045"/>
    </source>
</evidence>
<dbReference type="PROSITE" id="PS00675">
    <property type="entry name" value="SIGMA54_INTERACT_1"/>
    <property type="match status" value="1"/>
</dbReference>
<keyword evidence="4" id="KW-0805">Transcription regulation</keyword>
<feature type="domain" description="Response regulatory" evidence="7">
    <location>
        <begin position="9"/>
        <end position="123"/>
    </location>
</feature>
<dbReference type="PROSITE" id="PS00676">
    <property type="entry name" value="SIGMA54_INTERACT_2"/>
    <property type="match status" value="1"/>
</dbReference>
<keyword evidence="3" id="KW-0067">ATP-binding</keyword>
<comment type="caution">
    <text evidence="8">The sequence shown here is derived from an EMBL/GenBank/DDBJ whole genome shotgun (WGS) entry which is preliminary data.</text>
</comment>
<feature type="domain" description="Sigma-54 factor interaction" evidence="6">
    <location>
        <begin position="148"/>
        <end position="267"/>
    </location>
</feature>
<gene>
    <name evidence="8" type="ORF">S01H1_32695</name>
</gene>
<dbReference type="AlphaFoldDB" id="X0UHG0"/>
<dbReference type="Pfam" id="PF00072">
    <property type="entry name" value="Response_reg"/>
    <property type="match status" value="1"/>
</dbReference>
<dbReference type="PROSITE" id="PS50110">
    <property type="entry name" value="RESPONSE_REGULATORY"/>
    <property type="match status" value="1"/>
</dbReference>
<dbReference type="InterPro" id="IPR001789">
    <property type="entry name" value="Sig_transdc_resp-reg_receiver"/>
</dbReference>